<sequence>MQRKLTKSNLYNIAKYSVSGSIRKNRFDGISKRLFTNGSIVSDKFLPIENTNNYEYINRFVNNLPMTLNESEKDKLNNEFKIFLNAHHIHEKNLMNETINETKTQIANIYWIMAIGLGITSVILF</sequence>
<dbReference type="Proteomes" id="UP000241365">
    <property type="component" value="Segment"/>
</dbReference>
<proteinExistence type="predicted"/>
<accession>A0A167R2A5</accession>
<evidence type="ECO:0000256" key="1">
    <source>
        <dbReference type="SAM" id="Phobius"/>
    </source>
</evidence>
<feature type="transmembrane region" description="Helical" evidence="1">
    <location>
        <begin position="106"/>
        <end position="124"/>
    </location>
</feature>
<reference evidence="2 3" key="1">
    <citation type="journal article" date="2016" name="Genome Announc.">
        <title>Complete Genome Sequence of a New Megavirus Family Member Isolated from an Inland Water Lake for the First Time in India.</title>
        <authorList>
            <person name="Chatterjee A."/>
            <person name="Ali F."/>
            <person name="Bange D."/>
            <person name="Kondabagil K."/>
        </authorList>
    </citation>
    <scope>NUCLEOTIDE SEQUENCE [LARGE SCALE GENOMIC DNA]</scope>
    <source>
        <strain evidence="2">1</strain>
    </source>
</reference>
<keyword evidence="1" id="KW-1133">Transmembrane helix</keyword>
<evidence type="ECO:0000313" key="2">
    <source>
        <dbReference type="EMBL" id="ANB50227.1"/>
    </source>
</evidence>
<keyword evidence="1" id="KW-0472">Membrane</keyword>
<dbReference type="KEGG" id="vg:80512589"/>
<organism evidence="2 3">
    <name type="scientific">Powai lake megavirus</name>
    <dbReference type="NCBI Taxonomy" id="1842663"/>
    <lineage>
        <taxon>Viruses</taxon>
        <taxon>Varidnaviria</taxon>
        <taxon>Bamfordvirae</taxon>
        <taxon>Nucleocytoviricota</taxon>
        <taxon>Megaviricetes</taxon>
        <taxon>Imitervirales</taxon>
        <taxon>Mimiviridae</taxon>
        <taxon>Megamimivirinae</taxon>
        <taxon>Megavirus</taxon>
        <taxon>Megavirus powaiense</taxon>
    </lineage>
</organism>
<keyword evidence="3" id="KW-1185">Reference proteome</keyword>
<keyword evidence="1" id="KW-0812">Transmembrane</keyword>
<protein>
    <submittedName>
        <fullName evidence="2">Uncharacterized protein</fullName>
    </submittedName>
</protein>
<dbReference type="EMBL" id="KU877344">
    <property type="protein sequence ID" value="ANB50227.1"/>
    <property type="molecule type" value="Genomic_DNA"/>
</dbReference>
<dbReference type="GeneID" id="80512589"/>
<name>A0A167R2A5_9VIRU</name>
<dbReference type="RefSeq" id="YP_010775978.1">
    <property type="nucleotide sequence ID" value="NC_075034.1"/>
</dbReference>
<evidence type="ECO:0000313" key="3">
    <source>
        <dbReference type="Proteomes" id="UP000241365"/>
    </source>
</evidence>